<dbReference type="SUPFAM" id="SSF53448">
    <property type="entry name" value="Nucleotide-diphospho-sugar transferases"/>
    <property type="match status" value="1"/>
</dbReference>
<accession>A0A369NKW0</accession>
<dbReference type="EMBL" id="WPOM01000032">
    <property type="protein sequence ID" value="MVN33989.1"/>
    <property type="molecule type" value="Genomic_DNA"/>
</dbReference>
<name>A0A369NKW0_EGGLN</name>
<evidence type="ECO:0000259" key="3">
    <source>
        <dbReference type="Pfam" id="PF00535"/>
    </source>
</evidence>
<proteinExistence type="predicted"/>
<dbReference type="RefSeq" id="WP_081434206.1">
    <property type="nucleotide sequence ID" value="NZ_WPOM01000032.1"/>
</dbReference>
<feature type="domain" description="Glycosyltransferase 2-like" evidence="3">
    <location>
        <begin position="23"/>
        <end position="153"/>
    </location>
</feature>
<dbReference type="InterPro" id="IPR001173">
    <property type="entry name" value="Glyco_trans_2-like"/>
</dbReference>
<comment type="caution">
    <text evidence="4">The sequence shown here is derived from an EMBL/GenBank/DDBJ whole genome shotgun (WGS) entry which is preliminary data.</text>
</comment>
<organism evidence="4 5">
    <name type="scientific">Eggerthella lenta</name>
    <name type="common">Eubacterium lentum</name>
    <dbReference type="NCBI Taxonomy" id="84112"/>
    <lineage>
        <taxon>Bacteria</taxon>
        <taxon>Bacillati</taxon>
        <taxon>Actinomycetota</taxon>
        <taxon>Coriobacteriia</taxon>
        <taxon>Eggerthellales</taxon>
        <taxon>Eggerthellaceae</taxon>
        <taxon>Eggerthella</taxon>
    </lineage>
</organism>
<dbReference type="GO" id="GO:0016757">
    <property type="term" value="F:glycosyltransferase activity"/>
    <property type="evidence" value="ECO:0007669"/>
    <property type="project" value="UniProtKB-KW"/>
</dbReference>
<dbReference type="AlphaFoldDB" id="A0A369NKW0"/>
<dbReference type="PANTHER" id="PTHR22916:SF51">
    <property type="entry name" value="GLYCOSYLTRANSFERASE EPSH-RELATED"/>
    <property type="match status" value="1"/>
</dbReference>
<dbReference type="Gene3D" id="3.90.550.10">
    <property type="entry name" value="Spore Coat Polysaccharide Biosynthesis Protein SpsA, Chain A"/>
    <property type="match status" value="1"/>
</dbReference>
<keyword evidence="1" id="KW-0328">Glycosyltransferase</keyword>
<reference evidence="4 5" key="1">
    <citation type="submission" date="2019-11" db="EMBL/GenBank/DDBJ databases">
        <title>Whole genome shotgun sequencing (WGS) data from Adlercreutzia equolifaciens ResAG-91, Eggerthella lenta MRI-F36, MRI-F37, MRI-F40, ResAG-49, ResAG-88, ResAG-121, ResAG-145, and Gordonibacter sp. ResAG-5, ResAG-26, ResAG-43, ResAG-50, ResAG-59.</title>
        <authorList>
            <person name="Stoll D.A."/>
            <person name="Danylec N."/>
            <person name="Franz C.M.A.P."/>
            <person name="Huch M."/>
        </authorList>
    </citation>
    <scope>NUCLEOTIDE SEQUENCE [LARGE SCALE GENOMIC DNA]</scope>
    <source>
        <strain evidence="4 5">ResAG-88</strain>
    </source>
</reference>
<dbReference type="Pfam" id="PF00535">
    <property type="entry name" value="Glycos_transf_2"/>
    <property type="match status" value="1"/>
</dbReference>
<keyword evidence="2 4" id="KW-0808">Transferase</keyword>
<sequence>MMRSSDVSCLNEALSSKTNPTFSVVVPVYNAQLHIDQCVNSILAQGREDIEVVLVDDGSTDSSGAICDAYAAKHPSMVKVVHKENQGPLIARVEGFAVSKGRYIMSADADDAFLPGAFDAIAFAMRQTGADIVLWAYTTNERDLLLCQARDEPNYAEPKKASMLRSLCTTWNYNSMWRKAVKRECACLNADYSSYKGMMLSEDFLQTLAIYDSAKTFCEIEDPLYFYRPNPKSTTNAAYQNSYYKDIVNAMTVADTYAEKWENEYGCEGLLQGLAKKSLNSILNYAKYLAEKRDYEKLNTLSRSDFFKKRYALHGAMKGIRLDKRAELALLKSEHCRLFCLESAASRALKKILQVNSG</sequence>
<evidence type="ECO:0000313" key="4">
    <source>
        <dbReference type="EMBL" id="MVN33989.1"/>
    </source>
</evidence>
<gene>
    <name evidence="4" type="ORF">GO726_12570</name>
</gene>
<evidence type="ECO:0000256" key="1">
    <source>
        <dbReference type="ARBA" id="ARBA00022676"/>
    </source>
</evidence>
<evidence type="ECO:0000256" key="2">
    <source>
        <dbReference type="ARBA" id="ARBA00022679"/>
    </source>
</evidence>
<dbReference type="PANTHER" id="PTHR22916">
    <property type="entry name" value="GLYCOSYLTRANSFERASE"/>
    <property type="match status" value="1"/>
</dbReference>
<protein>
    <submittedName>
        <fullName evidence="4">Glycosyltransferase</fullName>
    </submittedName>
</protein>
<dbReference type="Proteomes" id="UP000436429">
    <property type="component" value="Unassembled WGS sequence"/>
</dbReference>
<dbReference type="InterPro" id="IPR029044">
    <property type="entry name" value="Nucleotide-diphossugar_trans"/>
</dbReference>
<dbReference type="CDD" id="cd00761">
    <property type="entry name" value="Glyco_tranf_GTA_type"/>
    <property type="match status" value="1"/>
</dbReference>
<evidence type="ECO:0000313" key="5">
    <source>
        <dbReference type="Proteomes" id="UP000436429"/>
    </source>
</evidence>